<keyword evidence="4" id="KW-0507">mRNA processing</keyword>
<dbReference type="InterPro" id="IPR045075">
    <property type="entry name" value="Syf1-like"/>
</dbReference>
<gene>
    <name evidence="16" type="primary">XAB2</name>
    <name evidence="16" type="ORF">HK099_004859</name>
</gene>
<feature type="domain" description="Pre-mRNA-splicing factor Syf1-like N-terminal HAT-repeats" evidence="15">
    <location>
        <begin position="47"/>
        <end position="196"/>
    </location>
</feature>
<evidence type="ECO:0000313" key="17">
    <source>
        <dbReference type="Proteomes" id="UP001211065"/>
    </source>
</evidence>
<keyword evidence="7" id="KW-0508">mRNA splicing</keyword>
<keyword evidence="5" id="KW-0747">Spliceosome</keyword>
<dbReference type="EMBL" id="JADGJW010000358">
    <property type="protein sequence ID" value="KAJ3218944.1"/>
    <property type="molecule type" value="Genomic_DNA"/>
</dbReference>
<feature type="region of interest" description="Disordered" evidence="12">
    <location>
        <begin position="838"/>
        <end position="878"/>
    </location>
</feature>
<evidence type="ECO:0000256" key="11">
    <source>
        <dbReference type="ARBA" id="ARBA00067212"/>
    </source>
</evidence>
<evidence type="ECO:0000256" key="5">
    <source>
        <dbReference type="ARBA" id="ARBA00022728"/>
    </source>
</evidence>
<dbReference type="SMART" id="SM00386">
    <property type="entry name" value="HAT"/>
    <property type="match status" value="10"/>
</dbReference>
<dbReference type="Gene3D" id="1.25.40.10">
    <property type="entry name" value="Tetratricopeptide repeat domain"/>
    <property type="match status" value="4"/>
</dbReference>
<feature type="domain" description="Pre-mRNA-splicing factor SYF1 central HAT repeats" evidence="13">
    <location>
        <begin position="199"/>
        <end position="431"/>
    </location>
</feature>
<evidence type="ECO:0000256" key="12">
    <source>
        <dbReference type="SAM" id="MobiDB-lite"/>
    </source>
</evidence>
<dbReference type="AlphaFoldDB" id="A0AAD5XXY1"/>
<dbReference type="GO" id="GO:0071007">
    <property type="term" value="C:U2-type catalytic step 2 spliceosome"/>
    <property type="evidence" value="ECO:0007669"/>
    <property type="project" value="TreeGrafter"/>
</dbReference>
<comment type="subcellular location">
    <subcellularLocation>
        <location evidence="1">Nucleus</location>
    </subcellularLocation>
</comment>
<evidence type="ECO:0000259" key="14">
    <source>
        <dbReference type="Pfam" id="PF23231"/>
    </source>
</evidence>
<dbReference type="SUPFAM" id="SSF48452">
    <property type="entry name" value="TPR-like"/>
    <property type="match status" value="4"/>
</dbReference>
<feature type="region of interest" description="Disordered" evidence="12">
    <location>
        <begin position="1"/>
        <end position="31"/>
    </location>
</feature>
<evidence type="ECO:0000259" key="15">
    <source>
        <dbReference type="Pfam" id="PF23233"/>
    </source>
</evidence>
<keyword evidence="6" id="KW-0677">Repeat</keyword>
<evidence type="ECO:0000256" key="7">
    <source>
        <dbReference type="ARBA" id="ARBA00023187"/>
    </source>
</evidence>
<evidence type="ECO:0000259" key="13">
    <source>
        <dbReference type="Pfam" id="PF23220"/>
    </source>
</evidence>
<evidence type="ECO:0000256" key="2">
    <source>
        <dbReference type="ARBA" id="ARBA00008644"/>
    </source>
</evidence>
<proteinExistence type="inferred from homology"/>
<dbReference type="InterPro" id="IPR056350">
    <property type="entry name" value="HAT_Syf1_central"/>
</dbReference>
<keyword evidence="17" id="KW-1185">Reference proteome</keyword>
<comment type="similarity">
    <text evidence="2">Belongs to the crooked-neck family.</text>
</comment>
<accession>A0AAD5XXY1</accession>
<comment type="subunit">
    <text evidence="3">Associated with the spliceosome.</text>
</comment>
<dbReference type="InterPro" id="IPR003107">
    <property type="entry name" value="HAT"/>
</dbReference>
<evidence type="ECO:0000256" key="6">
    <source>
        <dbReference type="ARBA" id="ARBA00022737"/>
    </source>
</evidence>
<dbReference type="FunFam" id="1.25.40.10:FF:000038">
    <property type="entry name" value="Putative pre-mRNA-splicing factor SYF1"/>
    <property type="match status" value="1"/>
</dbReference>
<dbReference type="GO" id="GO:0071014">
    <property type="term" value="C:post-mRNA release spliceosomal complex"/>
    <property type="evidence" value="ECO:0007669"/>
    <property type="project" value="TreeGrafter"/>
</dbReference>
<comment type="caution">
    <text evidence="16">The sequence shown here is derived from an EMBL/GenBank/DDBJ whole genome shotgun (WGS) entry which is preliminary data.</text>
</comment>
<feature type="domain" description="Pre-mRNA-splicing factor Syf1/CRNKL1-like C-terminal HAT-repeats" evidence="14">
    <location>
        <begin position="433"/>
        <end position="804"/>
    </location>
</feature>
<dbReference type="Pfam" id="PF23233">
    <property type="entry name" value="HAT_Syf1_CNRKL1_N"/>
    <property type="match status" value="1"/>
</dbReference>
<evidence type="ECO:0000256" key="9">
    <source>
        <dbReference type="ARBA" id="ARBA00037272"/>
    </source>
</evidence>
<reference evidence="16" key="1">
    <citation type="submission" date="2020-05" db="EMBL/GenBank/DDBJ databases">
        <title>Phylogenomic resolution of chytrid fungi.</title>
        <authorList>
            <person name="Stajich J.E."/>
            <person name="Amses K."/>
            <person name="Simmons R."/>
            <person name="Seto K."/>
            <person name="Myers J."/>
            <person name="Bonds A."/>
            <person name="Quandt C.A."/>
            <person name="Barry K."/>
            <person name="Liu P."/>
            <person name="Grigoriev I."/>
            <person name="Longcore J.E."/>
            <person name="James T.Y."/>
        </authorList>
    </citation>
    <scope>NUCLEOTIDE SEQUENCE</scope>
    <source>
        <strain evidence="16">JEL0476</strain>
    </source>
</reference>
<sequence>MVKLGKKKEEKKDSDKNQETEKKKEFELHNTQHDENHFSITEVDQKFEKHKQNANFQSKVFLYERAVLELPGSYKLWKQYLDLRVAAVLDGPEDPETGLKKRLLHPWDPHWELVNNCFERSLMLCNKFPVIWLMYCKFLMHQCRPTQTRRVFDKALMSLPITQNQRVWDLYLKFASQVGGLTAIKVWKRYLKLEPEQTESYVAVLLEIDPPRYAEAARCLSELIETPAFKPKKSKSTYELWTQLCDLIIAHPDEMDVVSETVSTPIDEKLGVVSKLDIDKVLRCGISKFSDQVGRLWTALANYWVFKLEVEKARDVYEEGISKVTTVQDFTIVFDAYAKYAEFELSQKMENLDKIREEGDEEEIQNFEIDLEMEMSKFERLIKRRPFLVNDVLLRQNPHNVHHWEKRVELYLKLDEQQKAIDTYVQAVGTINPKRVDGKLHMLWVHFAQYYENLGDLKSARQVFEKAIVVQFRKVDELAEIWCQWAEMELRHEEFDLALEVMGRATTIPSGKYVSQINFNDETLTPQRRLFKSLKLWSFYVDLEESIGTVESTKVIYDKILELKIANAQIIMNYASFLEEQNWFEESYKVYERGIELFGYPVAFDIWTLYLNKFLQRYGGTKLERTRELFESAIDKVPPKYAKPFYLMYAKLEEEHGLARHSMRIYDRAAAACSDEDRYDVYLIYISKATQFFGLTSTREIYEKAIESLPDRKAKEICLKYSELELSLGEVDRARAVFAYGSQFSDPRSDLSYWKQWHNFEIKHGNDDTFKEMLRIRRSVQAKFNSEVSYISAQLLASTGQSTVALTTIPSDAMESLEAEIKEGEQSTRVMGFVRATDTEPKVEHGEGNNPDEIDIQESDEGESEEGEDVSVGNKNEKIEKRDIPLAVFGGLASKVDEEKKEEKKMGAKDRIAKRKREANDE</sequence>
<dbReference type="Proteomes" id="UP001211065">
    <property type="component" value="Unassembled WGS sequence"/>
</dbReference>
<feature type="compositionally biased region" description="Acidic residues" evidence="12">
    <location>
        <begin position="850"/>
        <end position="869"/>
    </location>
</feature>
<dbReference type="InterPro" id="IPR055430">
    <property type="entry name" value="HAT_Syf1_CNRKL1_C"/>
</dbReference>
<dbReference type="Pfam" id="PF23220">
    <property type="entry name" value="HAT_Syf1_M"/>
    <property type="match status" value="1"/>
</dbReference>
<dbReference type="GO" id="GO:0000349">
    <property type="term" value="P:generation of catalytic spliceosome for first transesterification step"/>
    <property type="evidence" value="ECO:0007669"/>
    <property type="project" value="TreeGrafter"/>
</dbReference>
<evidence type="ECO:0000313" key="16">
    <source>
        <dbReference type="EMBL" id="KAJ3218944.1"/>
    </source>
</evidence>
<evidence type="ECO:0000256" key="3">
    <source>
        <dbReference type="ARBA" id="ARBA00011524"/>
    </source>
</evidence>
<dbReference type="InterPro" id="IPR011990">
    <property type="entry name" value="TPR-like_helical_dom_sf"/>
</dbReference>
<feature type="compositionally biased region" description="Basic residues" evidence="12">
    <location>
        <begin position="912"/>
        <end position="922"/>
    </location>
</feature>
<dbReference type="GO" id="GO:0000974">
    <property type="term" value="C:Prp19 complex"/>
    <property type="evidence" value="ECO:0007669"/>
    <property type="project" value="TreeGrafter"/>
</dbReference>
<evidence type="ECO:0000256" key="4">
    <source>
        <dbReference type="ARBA" id="ARBA00022664"/>
    </source>
</evidence>
<comment type="function">
    <text evidence="9">Involved in pre-mRNA splicing and cell cycle progression.</text>
</comment>
<feature type="compositionally biased region" description="Basic and acidic residues" evidence="12">
    <location>
        <begin position="895"/>
        <end position="911"/>
    </location>
</feature>
<evidence type="ECO:0000256" key="1">
    <source>
        <dbReference type="ARBA" id="ARBA00004123"/>
    </source>
</evidence>
<evidence type="ECO:0000256" key="10">
    <source>
        <dbReference type="ARBA" id="ARBA00039472"/>
    </source>
</evidence>
<organism evidence="16 17">
    <name type="scientific">Clydaea vesicula</name>
    <dbReference type="NCBI Taxonomy" id="447962"/>
    <lineage>
        <taxon>Eukaryota</taxon>
        <taxon>Fungi</taxon>
        <taxon>Fungi incertae sedis</taxon>
        <taxon>Chytridiomycota</taxon>
        <taxon>Chytridiomycota incertae sedis</taxon>
        <taxon>Chytridiomycetes</taxon>
        <taxon>Lobulomycetales</taxon>
        <taxon>Lobulomycetaceae</taxon>
        <taxon>Clydaea</taxon>
    </lineage>
</organism>
<keyword evidence="8" id="KW-0539">Nucleus</keyword>
<dbReference type="PANTHER" id="PTHR11246">
    <property type="entry name" value="PRE-MRNA SPLICING FACTOR"/>
    <property type="match status" value="1"/>
</dbReference>
<feature type="compositionally biased region" description="Basic and acidic residues" evidence="12">
    <location>
        <begin position="7"/>
        <end position="31"/>
    </location>
</feature>
<protein>
    <recommendedName>
        <fullName evidence="10">Pre-mRNA-splicing factor SYF1</fullName>
    </recommendedName>
    <alternativeName>
        <fullName evidence="11">Pre-mRNA-splicing factor syf1</fullName>
    </alternativeName>
</protein>
<dbReference type="FunFam" id="1.25.40.10:FF:000137">
    <property type="entry name" value="Pre-mRNA-splicing factor syf1"/>
    <property type="match status" value="1"/>
</dbReference>
<feature type="compositionally biased region" description="Basic and acidic residues" evidence="12">
    <location>
        <begin position="838"/>
        <end position="847"/>
    </location>
</feature>
<feature type="region of interest" description="Disordered" evidence="12">
    <location>
        <begin position="890"/>
        <end position="922"/>
    </location>
</feature>
<dbReference type="FunFam" id="1.25.40.10:FF:000023">
    <property type="entry name" value="Pre-mRNA-splicing factor SYF1"/>
    <property type="match status" value="1"/>
</dbReference>
<name>A0AAD5XXY1_9FUNG</name>
<evidence type="ECO:0000256" key="8">
    <source>
        <dbReference type="ARBA" id="ARBA00023242"/>
    </source>
</evidence>
<dbReference type="PANTHER" id="PTHR11246:SF5">
    <property type="entry name" value="PRE-MRNA-SPLICING FACTOR SYF1"/>
    <property type="match status" value="1"/>
</dbReference>
<dbReference type="InterPro" id="IPR055433">
    <property type="entry name" value="HAT_Syf1-like_N"/>
</dbReference>
<dbReference type="Pfam" id="PF23231">
    <property type="entry name" value="HAT_Syf1_CNRKL1_C"/>
    <property type="match status" value="1"/>
</dbReference>